<dbReference type="RefSeq" id="XP_040769928.1">
    <property type="nucleotide sequence ID" value="XM_040906788.1"/>
</dbReference>
<gene>
    <name evidence="2" type="ORF">LAESUDRAFT_710692</name>
</gene>
<evidence type="ECO:0000313" key="2">
    <source>
        <dbReference type="EMBL" id="KZT12280.1"/>
    </source>
</evidence>
<reference evidence="2 3" key="1">
    <citation type="journal article" date="2016" name="Mol. Biol. Evol.">
        <title>Comparative Genomics of Early-Diverging Mushroom-Forming Fungi Provides Insights into the Origins of Lignocellulose Decay Capabilities.</title>
        <authorList>
            <person name="Nagy L.G."/>
            <person name="Riley R."/>
            <person name="Tritt A."/>
            <person name="Adam C."/>
            <person name="Daum C."/>
            <person name="Floudas D."/>
            <person name="Sun H."/>
            <person name="Yadav J.S."/>
            <person name="Pangilinan J."/>
            <person name="Larsson K.H."/>
            <person name="Matsuura K."/>
            <person name="Barry K."/>
            <person name="Labutti K."/>
            <person name="Kuo R."/>
            <person name="Ohm R.A."/>
            <person name="Bhattacharya S.S."/>
            <person name="Shirouzu T."/>
            <person name="Yoshinaga Y."/>
            <person name="Martin F.M."/>
            <person name="Grigoriev I.V."/>
            <person name="Hibbett D.S."/>
        </authorList>
    </citation>
    <scope>NUCLEOTIDE SEQUENCE [LARGE SCALE GENOMIC DNA]</scope>
    <source>
        <strain evidence="2 3">93-53</strain>
    </source>
</reference>
<dbReference type="Proteomes" id="UP000076871">
    <property type="component" value="Unassembled WGS sequence"/>
</dbReference>
<proteinExistence type="predicted"/>
<organism evidence="2 3">
    <name type="scientific">Laetiporus sulphureus 93-53</name>
    <dbReference type="NCBI Taxonomy" id="1314785"/>
    <lineage>
        <taxon>Eukaryota</taxon>
        <taxon>Fungi</taxon>
        <taxon>Dikarya</taxon>
        <taxon>Basidiomycota</taxon>
        <taxon>Agaricomycotina</taxon>
        <taxon>Agaricomycetes</taxon>
        <taxon>Polyporales</taxon>
        <taxon>Laetiporus</taxon>
    </lineage>
</organism>
<evidence type="ECO:0000256" key="1">
    <source>
        <dbReference type="SAM" id="MobiDB-lite"/>
    </source>
</evidence>
<dbReference type="AlphaFoldDB" id="A0A165HWF5"/>
<accession>A0A165HWF5</accession>
<dbReference type="GeneID" id="63823817"/>
<dbReference type="InParanoid" id="A0A165HWF5"/>
<dbReference type="EMBL" id="KV427606">
    <property type="protein sequence ID" value="KZT12280.1"/>
    <property type="molecule type" value="Genomic_DNA"/>
</dbReference>
<evidence type="ECO:0000313" key="3">
    <source>
        <dbReference type="Proteomes" id="UP000076871"/>
    </source>
</evidence>
<feature type="region of interest" description="Disordered" evidence="1">
    <location>
        <begin position="95"/>
        <end position="121"/>
    </location>
</feature>
<keyword evidence="3" id="KW-1185">Reference proteome</keyword>
<protein>
    <submittedName>
        <fullName evidence="2">Uncharacterized protein</fullName>
    </submittedName>
</protein>
<sequence>MLDSSVDGRVFQPQTPQNRRIATSKGRLYLGSYPLYPQNHAIPEESLAPILPTQKRAAPDDISTETPKHARFEDHLLLINDILTPPLARLSAKERDAPSSQMGWGPSELEVGDTDPNAAVTTKPARKKGRKAIVLKSLAQELVIQLFQSPKQWTPVKDVIFRCLPSGDLDLRTLVMHLGINGPVRSLIQQISNHFTTIKMGSWTMMT</sequence>
<name>A0A165HWF5_9APHY</name>